<feature type="domain" description="OmpR/PhoB-type" evidence="5">
    <location>
        <begin position="125"/>
        <end position="224"/>
    </location>
</feature>
<dbReference type="InterPro" id="IPR036641">
    <property type="entry name" value="HPT_dom_sf"/>
</dbReference>
<dbReference type="InterPro" id="IPR008207">
    <property type="entry name" value="Sig_transdc_His_kin_Hpt_dom"/>
</dbReference>
<dbReference type="Gene3D" id="6.10.250.690">
    <property type="match status" value="1"/>
</dbReference>
<feature type="domain" description="Response regulatory" evidence="4">
    <location>
        <begin position="2"/>
        <end position="116"/>
    </location>
</feature>
<evidence type="ECO:0000259" key="5">
    <source>
        <dbReference type="PROSITE" id="PS51755"/>
    </source>
</evidence>
<feature type="modified residue" description="4-aspartylphosphate" evidence="2">
    <location>
        <position position="412"/>
    </location>
</feature>
<evidence type="ECO:0000313" key="7">
    <source>
        <dbReference type="Proteomes" id="UP000326169"/>
    </source>
</evidence>
<dbReference type="CDD" id="cd00156">
    <property type="entry name" value="REC"/>
    <property type="match status" value="2"/>
</dbReference>
<dbReference type="InterPro" id="IPR001789">
    <property type="entry name" value="Sig_transdc_resp-reg_receiver"/>
</dbReference>
<dbReference type="InterPro" id="IPR011006">
    <property type="entry name" value="CheY-like_superfamily"/>
</dbReference>
<sequence length="621" mass="71095">MKILIVEDDRNAIVPLIDELKAYHYIVDLAVDGHTGLELALEWNYDLIILDWMLPGINGLAICRQLREQGFLKPILLLTVRNLNEEIITGLDAGADDFVSKPYSPSQVLARIRALLRRKSLPQLPLQFTWENLQVNETSAQVYYDNKPVDIKPKAYNLLLLFLKNPQRIFSRQDIIDQLWSFDNEPSEYAVTNLIKDLRRTLKDAGMITDIIATIYGLGYRLNPPPETESNQAEYLDNSPSLIPRSNHNIEEILAKYQNSFDEEVGFLETMFLINYSDDSISEIAREKAQEIAHNLAGSLGSFGYQRGSELARDIENCLSYDDGLSDKYKNISIIQEKIRQLCHEINQSPQPIYFQICASSNQILLIDADRSLAEQLQGQAGAWNLNIDAVSTLTNARQWLTKTLPDAILLDPHLSEEDLTGFDFLKNIGQRFPEIPILIFTYEDNLSERIMSARLGARRFLHKPVTPQYIFEAIVQVLPKPPSRDARILIVEDDPICLQVLRNILKPWGFDMICLREPNQFWQVLTQTLPDLLILDVQIPTYTGLDLCQVVRQDPAWEELPILVVTGHQSSDMIQRVFEAGADDFITKPIMGPELVTRVMARIERSQLRRKVKQIRKQSR</sequence>
<feature type="domain" description="Response regulatory" evidence="4">
    <location>
        <begin position="363"/>
        <end position="479"/>
    </location>
</feature>
<dbReference type="SUPFAM" id="SSF46894">
    <property type="entry name" value="C-terminal effector domain of the bipartite response regulators"/>
    <property type="match status" value="1"/>
</dbReference>
<dbReference type="PROSITE" id="PS51755">
    <property type="entry name" value="OMPR_PHOB"/>
    <property type="match status" value="1"/>
</dbReference>
<evidence type="ECO:0000256" key="2">
    <source>
        <dbReference type="PROSITE-ProRule" id="PRU00169"/>
    </source>
</evidence>
<proteinExistence type="predicted"/>
<protein>
    <submittedName>
        <fullName evidence="6">Two-component response regulator</fullName>
    </submittedName>
</protein>
<dbReference type="Pfam" id="PF01627">
    <property type="entry name" value="Hpt"/>
    <property type="match status" value="1"/>
</dbReference>
<dbReference type="GeneID" id="301684939"/>
<dbReference type="CDD" id="cd00383">
    <property type="entry name" value="trans_reg_C"/>
    <property type="match status" value="1"/>
</dbReference>
<keyword evidence="2" id="KW-0597">Phosphoprotein</keyword>
<feature type="domain" description="Response regulatory" evidence="4">
    <location>
        <begin position="488"/>
        <end position="604"/>
    </location>
</feature>
<dbReference type="SMART" id="SM00862">
    <property type="entry name" value="Trans_reg_C"/>
    <property type="match status" value="1"/>
</dbReference>
<keyword evidence="7" id="KW-1185">Reference proteome</keyword>
<dbReference type="Pfam" id="PF00072">
    <property type="entry name" value="Response_reg"/>
    <property type="match status" value="3"/>
</dbReference>
<dbReference type="Gene3D" id="1.20.120.160">
    <property type="entry name" value="HPT domain"/>
    <property type="match status" value="1"/>
</dbReference>
<dbReference type="InterPro" id="IPR016032">
    <property type="entry name" value="Sig_transdc_resp-reg_C-effctor"/>
</dbReference>
<dbReference type="PROSITE" id="PS50110">
    <property type="entry name" value="RESPONSE_REGULATORY"/>
    <property type="match status" value="3"/>
</dbReference>
<comment type="caution">
    <text evidence="6">The sequence shown here is derived from an EMBL/GenBank/DDBJ whole genome shotgun (WGS) entry which is preliminary data.</text>
</comment>
<organism evidence="6 7">
    <name type="scientific">Limnospira platensis NIES-46</name>
    <dbReference type="NCBI Taxonomy" id="1236695"/>
    <lineage>
        <taxon>Bacteria</taxon>
        <taxon>Bacillati</taxon>
        <taxon>Cyanobacteriota</taxon>
        <taxon>Cyanophyceae</taxon>
        <taxon>Oscillatoriophycideae</taxon>
        <taxon>Oscillatoriales</taxon>
        <taxon>Sirenicapillariaceae</taxon>
        <taxon>Limnospira</taxon>
    </lineage>
</organism>
<evidence type="ECO:0000313" key="6">
    <source>
        <dbReference type="EMBL" id="GCE96100.1"/>
    </source>
</evidence>
<feature type="modified residue" description="4-aspartylphosphate" evidence="2">
    <location>
        <position position="537"/>
    </location>
</feature>
<gene>
    <name evidence="6" type="ORF">NIES46_41670</name>
</gene>
<dbReference type="SUPFAM" id="SSF52172">
    <property type="entry name" value="CheY-like"/>
    <property type="match status" value="3"/>
</dbReference>
<reference evidence="6 7" key="1">
    <citation type="journal article" date="2019" name="J Genomics">
        <title>The Draft Genome of a Hydrogen-producing Cyanobacterium, Arthrospira platensis NIES-46.</title>
        <authorList>
            <person name="Suzuki S."/>
            <person name="Yamaguchi H."/>
            <person name="Kawachi M."/>
        </authorList>
    </citation>
    <scope>NUCLEOTIDE SEQUENCE [LARGE SCALE GENOMIC DNA]</scope>
    <source>
        <strain evidence="6 7">NIES-46</strain>
    </source>
</reference>
<dbReference type="SUPFAM" id="SSF47226">
    <property type="entry name" value="Histidine-containing phosphotransfer domain, HPT domain"/>
    <property type="match status" value="1"/>
</dbReference>
<dbReference type="Proteomes" id="UP000326169">
    <property type="component" value="Unassembled WGS sequence"/>
</dbReference>
<evidence type="ECO:0000256" key="1">
    <source>
        <dbReference type="ARBA" id="ARBA00023125"/>
    </source>
</evidence>
<keyword evidence="1 3" id="KW-0238">DNA-binding</keyword>
<dbReference type="PANTHER" id="PTHR48111:SF15">
    <property type="entry name" value="OMPR SUBFAMILY"/>
    <property type="match status" value="1"/>
</dbReference>
<accession>A0A5M3TDJ6</accession>
<dbReference type="InterPro" id="IPR039420">
    <property type="entry name" value="WalR-like"/>
</dbReference>
<dbReference type="Pfam" id="PF00486">
    <property type="entry name" value="Trans_reg_C"/>
    <property type="match status" value="1"/>
</dbReference>
<feature type="DNA-binding region" description="OmpR/PhoB-type" evidence="3">
    <location>
        <begin position="125"/>
        <end position="224"/>
    </location>
</feature>
<dbReference type="RefSeq" id="WP_006620324.1">
    <property type="nucleotide sequence ID" value="NZ_BIMW01000172.1"/>
</dbReference>
<dbReference type="InterPro" id="IPR036388">
    <property type="entry name" value="WH-like_DNA-bd_sf"/>
</dbReference>
<evidence type="ECO:0000259" key="4">
    <source>
        <dbReference type="PROSITE" id="PS50110"/>
    </source>
</evidence>
<dbReference type="SMART" id="SM00448">
    <property type="entry name" value="REC"/>
    <property type="match status" value="3"/>
</dbReference>
<dbReference type="EMBL" id="BIMW01000172">
    <property type="protein sequence ID" value="GCE96100.1"/>
    <property type="molecule type" value="Genomic_DNA"/>
</dbReference>
<evidence type="ECO:0000256" key="3">
    <source>
        <dbReference type="PROSITE-ProRule" id="PRU01091"/>
    </source>
</evidence>
<dbReference type="Gene3D" id="1.10.10.10">
    <property type="entry name" value="Winged helix-like DNA-binding domain superfamily/Winged helix DNA-binding domain"/>
    <property type="match status" value="1"/>
</dbReference>
<dbReference type="Gene3D" id="3.40.50.2300">
    <property type="match status" value="3"/>
</dbReference>
<feature type="modified residue" description="4-aspartylphosphate" evidence="2">
    <location>
        <position position="51"/>
    </location>
</feature>
<dbReference type="InterPro" id="IPR001867">
    <property type="entry name" value="OmpR/PhoB-type_DNA-bd"/>
</dbReference>
<dbReference type="PANTHER" id="PTHR48111">
    <property type="entry name" value="REGULATOR OF RPOS"/>
    <property type="match status" value="1"/>
</dbReference>
<name>A0A5M3TDJ6_LIMPL</name>